<gene>
    <name evidence="2" type="ORF">EJB05_24072</name>
</gene>
<evidence type="ECO:0000313" key="3">
    <source>
        <dbReference type="Proteomes" id="UP000324897"/>
    </source>
</evidence>
<organism evidence="2 3">
    <name type="scientific">Eragrostis curvula</name>
    <name type="common">weeping love grass</name>
    <dbReference type="NCBI Taxonomy" id="38414"/>
    <lineage>
        <taxon>Eukaryota</taxon>
        <taxon>Viridiplantae</taxon>
        <taxon>Streptophyta</taxon>
        <taxon>Embryophyta</taxon>
        <taxon>Tracheophyta</taxon>
        <taxon>Spermatophyta</taxon>
        <taxon>Magnoliopsida</taxon>
        <taxon>Liliopsida</taxon>
        <taxon>Poales</taxon>
        <taxon>Poaceae</taxon>
        <taxon>PACMAD clade</taxon>
        <taxon>Chloridoideae</taxon>
        <taxon>Eragrostideae</taxon>
        <taxon>Eragrostidinae</taxon>
        <taxon>Eragrostis</taxon>
    </lineage>
</organism>
<name>A0A5J9VAA2_9POAL</name>
<accession>A0A5J9VAA2</accession>
<dbReference type="Proteomes" id="UP000324897">
    <property type="component" value="Chromosome 1"/>
</dbReference>
<evidence type="ECO:0008006" key="4">
    <source>
        <dbReference type="Google" id="ProtNLM"/>
    </source>
</evidence>
<feature type="non-terminal residue" evidence="2">
    <location>
        <position position="1"/>
    </location>
</feature>
<reference evidence="2 3" key="1">
    <citation type="journal article" date="2019" name="Sci. Rep.">
        <title>A high-quality genome of Eragrostis curvula grass provides insights into Poaceae evolution and supports new strategies to enhance forage quality.</title>
        <authorList>
            <person name="Carballo J."/>
            <person name="Santos B.A.C.M."/>
            <person name="Zappacosta D."/>
            <person name="Garbus I."/>
            <person name="Selva J.P."/>
            <person name="Gallo C.A."/>
            <person name="Diaz A."/>
            <person name="Albertini E."/>
            <person name="Caccamo M."/>
            <person name="Echenique V."/>
        </authorList>
    </citation>
    <scope>NUCLEOTIDE SEQUENCE [LARGE SCALE GENOMIC DNA]</scope>
    <source>
        <strain evidence="3">cv. Victoria</strain>
        <tissue evidence="2">Leaf</tissue>
    </source>
</reference>
<evidence type="ECO:0000256" key="1">
    <source>
        <dbReference type="SAM" id="MobiDB-lite"/>
    </source>
</evidence>
<feature type="compositionally biased region" description="Basic residues" evidence="1">
    <location>
        <begin position="128"/>
        <end position="139"/>
    </location>
</feature>
<feature type="region of interest" description="Disordered" evidence="1">
    <location>
        <begin position="109"/>
        <end position="139"/>
    </location>
</feature>
<protein>
    <recommendedName>
        <fullName evidence="4">F-box domain-containing protein</fullName>
    </recommendedName>
</protein>
<dbReference type="AlphaFoldDB" id="A0A5J9VAA2"/>
<dbReference type="Gramene" id="TVU32347">
    <property type="protein sequence ID" value="TVU32347"/>
    <property type="gene ID" value="EJB05_24072"/>
</dbReference>
<dbReference type="EMBL" id="RWGY01000011">
    <property type="protein sequence ID" value="TVU32347.1"/>
    <property type="molecule type" value="Genomic_DNA"/>
</dbReference>
<evidence type="ECO:0000313" key="2">
    <source>
        <dbReference type="EMBL" id="TVU32347.1"/>
    </source>
</evidence>
<comment type="caution">
    <text evidence="2">The sequence shown here is derived from an EMBL/GenBank/DDBJ whole genome shotgun (WGS) entry which is preliminary data.</text>
</comment>
<keyword evidence="3" id="KW-1185">Reference proteome</keyword>
<proteinExistence type="predicted"/>
<sequence>MQRLCVLIQTLHAMKKRVLGSSLAIKKSTSSRISPGAQQSSRSMKFWCNHRLRRGVLAYSDKDVLCSTKTAPGPISTAPRGVPCTPVIIIGSPGTRSNSNIGSKVVTYPSKRQEDDGNPQALEPNGGAHRHHHRSRRRLTGGISILSSLPSEMLEEILRRVRIDEAYNNFGILVRYQLASANGTAT</sequence>